<keyword evidence="2" id="KW-1185">Reference proteome</keyword>
<organism evidence="1 2">
    <name type="scientific">Haematococcus lacustris</name>
    <name type="common">Green alga</name>
    <name type="synonym">Haematococcus pluvialis</name>
    <dbReference type="NCBI Taxonomy" id="44745"/>
    <lineage>
        <taxon>Eukaryota</taxon>
        <taxon>Viridiplantae</taxon>
        <taxon>Chlorophyta</taxon>
        <taxon>core chlorophytes</taxon>
        <taxon>Chlorophyceae</taxon>
        <taxon>CS clade</taxon>
        <taxon>Chlamydomonadales</taxon>
        <taxon>Haematococcaceae</taxon>
        <taxon>Haematococcus</taxon>
    </lineage>
</organism>
<protein>
    <submittedName>
        <fullName evidence="1">Uncharacterized protein</fullName>
    </submittedName>
</protein>
<name>A0A699YTY5_HAELA</name>
<dbReference type="EMBL" id="BLLF01000300">
    <property type="protein sequence ID" value="GFH10254.1"/>
    <property type="molecule type" value="Genomic_DNA"/>
</dbReference>
<evidence type="ECO:0000313" key="2">
    <source>
        <dbReference type="Proteomes" id="UP000485058"/>
    </source>
</evidence>
<comment type="caution">
    <text evidence="1">The sequence shown here is derived from an EMBL/GenBank/DDBJ whole genome shotgun (WGS) entry which is preliminary data.</text>
</comment>
<reference evidence="1 2" key="1">
    <citation type="submission" date="2020-02" db="EMBL/GenBank/DDBJ databases">
        <title>Draft genome sequence of Haematococcus lacustris strain NIES-144.</title>
        <authorList>
            <person name="Morimoto D."/>
            <person name="Nakagawa S."/>
            <person name="Yoshida T."/>
            <person name="Sawayama S."/>
        </authorList>
    </citation>
    <scope>NUCLEOTIDE SEQUENCE [LARGE SCALE GENOMIC DNA]</scope>
    <source>
        <strain evidence="1 2">NIES-144</strain>
    </source>
</reference>
<proteinExistence type="predicted"/>
<sequence>SKLSVQIGILAEHYSLLQAGRPVTVLPCPSPGHITGWVQQSVQTSPGSCRSCISLRSHSPSFTALDAAMYSASAVDMAT</sequence>
<dbReference type="AlphaFoldDB" id="A0A699YTY5"/>
<evidence type="ECO:0000313" key="1">
    <source>
        <dbReference type="EMBL" id="GFH10254.1"/>
    </source>
</evidence>
<feature type="non-terminal residue" evidence="1">
    <location>
        <position position="1"/>
    </location>
</feature>
<accession>A0A699YTY5</accession>
<dbReference type="Proteomes" id="UP000485058">
    <property type="component" value="Unassembled WGS sequence"/>
</dbReference>
<gene>
    <name evidence="1" type="ORF">HaLaN_05535</name>
</gene>
<feature type="non-terminal residue" evidence="1">
    <location>
        <position position="79"/>
    </location>
</feature>